<evidence type="ECO:0000313" key="6">
    <source>
        <dbReference type="Proteomes" id="UP000663870"/>
    </source>
</evidence>
<name>A0A814ZTZ8_9BILA</name>
<gene>
    <name evidence="4" type="ORF">JXQ802_LOCUS42268</name>
    <name evidence="3" type="ORF">PYM288_LOCUS27329</name>
</gene>
<evidence type="ECO:0000259" key="2">
    <source>
        <dbReference type="Pfam" id="PF02214"/>
    </source>
</evidence>
<evidence type="ECO:0000313" key="3">
    <source>
        <dbReference type="EMBL" id="CAF1249972.1"/>
    </source>
</evidence>
<sequence length="167" mass="19373">MRNLVRLLYIMAFMLMSLLAKANSAVLMSSSNPSSQLQEERRTGNIFFAKNRNKVLHLNVGGELIYATRETLTYIPNTILASIFKNDNINQSNLIERDNNGRVFLDFPPILFKHALEQIRRWKNRANRSADQQIKPPSWNVKNEFDEMLRALGLGKYRQSKNHHSDI</sequence>
<evidence type="ECO:0000256" key="1">
    <source>
        <dbReference type="SAM" id="SignalP"/>
    </source>
</evidence>
<dbReference type="Proteomes" id="UP000663854">
    <property type="component" value="Unassembled WGS sequence"/>
</dbReference>
<evidence type="ECO:0000313" key="4">
    <source>
        <dbReference type="EMBL" id="CAF1531422.1"/>
    </source>
</evidence>
<proteinExistence type="predicted"/>
<dbReference type="EMBL" id="CAJNOH010001782">
    <property type="protein sequence ID" value="CAF1249972.1"/>
    <property type="molecule type" value="Genomic_DNA"/>
</dbReference>
<evidence type="ECO:0000313" key="5">
    <source>
        <dbReference type="Proteomes" id="UP000663854"/>
    </source>
</evidence>
<comment type="caution">
    <text evidence="3">The sequence shown here is derived from an EMBL/GenBank/DDBJ whole genome shotgun (WGS) entry which is preliminary data.</text>
</comment>
<keyword evidence="1" id="KW-0732">Signal</keyword>
<dbReference type="InterPro" id="IPR003131">
    <property type="entry name" value="T1-type_BTB"/>
</dbReference>
<feature type="domain" description="Potassium channel tetramerisation-type BTB" evidence="2">
    <location>
        <begin position="57"/>
        <end position="121"/>
    </location>
</feature>
<protein>
    <recommendedName>
        <fullName evidence="2">Potassium channel tetramerisation-type BTB domain-containing protein</fullName>
    </recommendedName>
</protein>
<dbReference type="InterPro" id="IPR011333">
    <property type="entry name" value="SKP1/BTB/POZ_sf"/>
</dbReference>
<organism evidence="3 5">
    <name type="scientific">Rotaria sordida</name>
    <dbReference type="NCBI Taxonomy" id="392033"/>
    <lineage>
        <taxon>Eukaryota</taxon>
        <taxon>Metazoa</taxon>
        <taxon>Spiralia</taxon>
        <taxon>Gnathifera</taxon>
        <taxon>Rotifera</taxon>
        <taxon>Eurotatoria</taxon>
        <taxon>Bdelloidea</taxon>
        <taxon>Philodinida</taxon>
        <taxon>Philodinidae</taxon>
        <taxon>Rotaria</taxon>
    </lineage>
</organism>
<dbReference type="Proteomes" id="UP000663870">
    <property type="component" value="Unassembled WGS sequence"/>
</dbReference>
<feature type="chain" id="PRO_5035686050" description="Potassium channel tetramerisation-type BTB domain-containing protein" evidence="1">
    <location>
        <begin position="23"/>
        <end position="167"/>
    </location>
</feature>
<reference evidence="3" key="1">
    <citation type="submission" date="2021-02" db="EMBL/GenBank/DDBJ databases">
        <authorList>
            <person name="Nowell W R."/>
        </authorList>
    </citation>
    <scope>NUCLEOTIDE SEQUENCE</scope>
</reference>
<dbReference type="SUPFAM" id="SSF54695">
    <property type="entry name" value="POZ domain"/>
    <property type="match status" value="1"/>
</dbReference>
<dbReference type="GO" id="GO:0051260">
    <property type="term" value="P:protein homooligomerization"/>
    <property type="evidence" value="ECO:0007669"/>
    <property type="project" value="InterPro"/>
</dbReference>
<accession>A0A814ZTZ8</accession>
<feature type="signal peptide" evidence="1">
    <location>
        <begin position="1"/>
        <end position="22"/>
    </location>
</feature>
<dbReference type="EMBL" id="CAJNOL010002821">
    <property type="protein sequence ID" value="CAF1531422.1"/>
    <property type="molecule type" value="Genomic_DNA"/>
</dbReference>
<keyword evidence="6" id="KW-1185">Reference proteome</keyword>
<dbReference type="Pfam" id="PF02214">
    <property type="entry name" value="BTB_2"/>
    <property type="match status" value="1"/>
</dbReference>
<dbReference type="AlphaFoldDB" id="A0A814ZTZ8"/>
<dbReference type="Gene3D" id="3.30.710.10">
    <property type="entry name" value="Potassium Channel Kv1.1, Chain A"/>
    <property type="match status" value="1"/>
</dbReference>